<dbReference type="PROSITE" id="PS00211">
    <property type="entry name" value="ABC_TRANSPORTER_1"/>
    <property type="match status" value="1"/>
</dbReference>
<dbReference type="AlphaFoldDB" id="A0AAE3IKS7"/>
<dbReference type="InterPro" id="IPR027417">
    <property type="entry name" value="P-loop_NTPase"/>
</dbReference>
<dbReference type="EMBL" id="JAOTPL010000003">
    <property type="protein sequence ID" value="MCU7693529.1"/>
    <property type="molecule type" value="Genomic_DNA"/>
</dbReference>
<name>A0AAE3IKS7_9BACT</name>
<evidence type="ECO:0000313" key="6">
    <source>
        <dbReference type="Proteomes" id="UP001209317"/>
    </source>
</evidence>
<evidence type="ECO:0000256" key="1">
    <source>
        <dbReference type="ARBA" id="ARBA00022448"/>
    </source>
</evidence>
<keyword evidence="1" id="KW-0813">Transport</keyword>
<dbReference type="InterPro" id="IPR017871">
    <property type="entry name" value="ABC_transporter-like_CS"/>
</dbReference>
<dbReference type="InterPro" id="IPR003439">
    <property type="entry name" value="ABC_transporter-like_ATP-bd"/>
</dbReference>
<sequence>MLEITLENAGKRYNRDWIFRGINHTFFPAKACAITGNNGSGKSTLLQCISGAIELKEGKVAFTKSGAAISPDNFYAYIAIVAPYLELVEEMTALEMLRFHGSFKPFLENISITNILDEVQLLPAADKQIRYYSSGMKQRLKLAQAVFSNVPVLLLDEPCTNLDQEGYELYHYLINTYCKQRTVIVSSNDKNEYSFCKEVIDIRAYKNI</sequence>
<accession>A0AAE3IKS7</accession>
<dbReference type="GO" id="GO:0005524">
    <property type="term" value="F:ATP binding"/>
    <property type="evidence" value="ECO:0007669"/>
    <property type="project" value="UniProtKB-KW"/>
</dbReference>
<dbReference type="RefSeq" id="WP_263037017.1">
    <property type="nucleotide sequence ID" value="NZ_JAOTPL010000003.1"/>
</dbReference>
<keyword evidence="3 5" id="KW-0067">ATP-binding</keyword>
<dbReference type="Gene3D" id="3.40.50.300">
    <property type="entry name" value="P-loop containing nucleotide triphosphate hydrolases"/>
    <property type="match status" value="1"/>
</dbReference>
<proteinExistence type="predicted"/>
<keyword evidence="6" id="KW-1185">Reference proteome</keyword>
<gene>
    <name evidence="5" type="ORF">OD355_03260</name>
</gene>
<dbReference type="PANTHER" id="PTHR42939">
    <property type="entry name" value="ABC TRANSPORTER ATP-BINDING PROTEIN ALBC-RELATED"/>
    <property type="match status" value="1"/>
</dbReference>
<comment type="caution">
    <text evidence="5">The sequence shown here is derived from an EMBL/GenBank/DDBJ whole genome shotgun (WGS) entry which is preliminary data.</text>
</comment>
<dbReference type="GO" id="GO:0016887">
    <property type="term" value="F:ATP hydrolysis activity"/>
    <property type="evidence" value="ECO:0007669"/>
    <property type="project" value="InterPro"/>
</dbReference>
<feature type="domain" description="ABC transporter" evidence="4">
    <location>
        <begin position="4"/>
        <end position="208"/>
    </location>
</feature>
<dbReference type="SMART" id="SM00382">
    <property type="entry name" value="AAA"/>
    <property type="match status" value="1"/>
</dbReference>
<dbReference type="Proteomes" id="UP001209317">
    <property type="component" value="Unassembled WGS sequence"/>
</dbReference>
<dbReference type="InterPro" id="IPR051782">
    <property type="entry name" value="ABC_Transporter_VariousFunc"/>
</dbReference>
<dbReference type="PROSITE" id="PS50893">
    <property type="entry name" value="ABC_TRANSPORTER_2"/>
    <property type="match status" value="1"/>
</dbReference>
<dbReference type="SUPFAM" id="SSF52540">
    <property type="entry name" value="P-loop containing nucleoside triphosphate hydrolases"/>
    <property type="match status" value="1"/>
</dbReference>
<evidence type="ECO:0000259" key="4">
    <source>
        <dbReference type="PROSITE" id="PS50893"/>
    </source>
</evidence>
<evidence type="ECO:0000313" key="5">
    <source>
        <dbReference type="EMBL" id="MCU7693529.1"/>
    </source>
</evidence>
<reference evidence="5" key="1">
    <citation type="submission" date="2022-10" db="EMBL/GenBank/DDBJ databases">
        <authorList>
            <person name="Kim H.S."/>
            <person name="Kim J.-S."/>
            <person name="Suh M.K."/>
            <person name="Eom M.K."/>
            <person name="Lee J.-S."/>
        </authorList>
    </citation>
    <scope>NUCLEOTIDE SEQUENCE</scope>
    <source>
        <strain evidence="5">LIP-5</strain>
    </source>
</reference>
<evidence type="ECO:0000256" key="3">
    <source>
        <dbReference type="ARBA" id="ARBA00022840"/>
    </source>
</evidence>
<dbReference type="Pfam" id="PF00005">
    <property type="entry name" value="ABC_tran"/>
    <property type="match status" value="1"/>
</dbReference>
<evidence type="ECO:0000256" key="2">
    <source>
        <dbReference type="ARBA" id="ARBA00022741"/>
    </source>
</evidence>
<keyword evidence="2" id="KW-0547">Nucleotide-binding</keyword>
<dbReference type="PANTHER" id="PTHR42939:SF1">
    <property type="entry name" value="ABC TRANSPORTER ATP-BINDING PROTEIN ALBC-RELATED"/>
    <property type="match status" value="1"/>
</dbReference>
<organism evidence="5 6">
    <name type="scientific">Haoranjiania flava</name>
    <dbReference type="NCBI Taxonomy" id="1856322"/>
    <lineage>
        <taxon>Bacteria</taxon>
        <taxon>Pseudomonadati</taxon>
        <taxon>Bacteroidota</taxon>
        <taxon>Chitinophagia</taxon>
        <taxon>Chitinophagales</taxon>
        <taxon>Chitinophagaceae</taxon>
        <taxon>Haoranjiania</taxon>
    </lineage>
</organism>
<protein>
    <submittedName>
        <fullName evidence="5">ATP-binding cassette domain-containing protein</fullName>
    </submittedName>
</protein>
<dbReference type="InterPro" id="IPR003593">
    <property type="entry name" value="AAA+_ATPase"/>
</dbReference>